<keyword evidence="5" id="KW-1185">Reference proteome</keyword>
<evidence type="ECO:0000256" key="1">
    <source>
        <dbReference type="ARBA" id="ARBA00022729"/>
    </source>
</evidence>
<dbReference type="AlphaFoldDB" id="A0A8J3R3T1"/>
<accession>A0A8J3R3T1</accession>
<evidence type="ECO:0000313" key="4">
    <source>
        <dbReference type="EMBL" id="GIH21203.1"/>
    </source>
</evidence>
<dbReference type="Gene3D" id="3.40.190.10">
    <property type="entry name" value="Periplasmic binding protein-like II"/>
    <property type="match status" value="1"/>
</dbReference>
<dbReference type="RefSeq" id="WP_203924597.1">
    <property type="nucleotide sequence ID" value="NZ_BONZ01000119.1"/>
</dbReference>
<proteinExistence type="predicted"/>
<name>A0A8J3R3T1_9ACTN</name>
<dbReference type="Gene3D" id="3.90.76.10">
    <property type="entry name" value="Dipeptide-binding Protein, Domain 1"/>
    <property type="match status" value="1"/>
</dbReference>
<dbReference type="GO" id="GO:0015833">
    <property type="term" value="P:peptide transport"/>
    <property type="evidence" value="ECO:0007669"/>
    <property type="project" value="TreeGrafter"/>
</dbReference>
<keyword evidence="1 2" id="KW-0732">Signal</keyword>
<dbReference type="GO" id="GO:0043190">
    <property type="term" value="C:ATP-binding cassette (ABC) transporter complex"/>
    <property type="evidence" value="ECO:0007669"/>
    <property type="project" value="InterPro"/>
</dbReference>
<sequence length="523" mass="57377">MGNYTSDRRTLLKGLGATALVSAFASPLLAGCGKVSTTSTSGSASAGTPVRGGKAVLAIQDNPVNMDPADGQLYSSLQVYQNVFSELLEVDANFNFKPNLAASWKQEDAQTWIFELVDNAVFHNGEPFTAKDVAYTINRMKDPSHGLAAFVGFFSSVEVVDPHTCRIHLSKPYGPMEATMASLVDIVNEKAVSTSDPKQTAVGTGPYKMGEWVKGSHVTLQRWDKYFKSNQPYLDEVTFQSVGDDTVRLSGLQTGQFDWIQTVPQQQIPALMKSTSIAHTPARAYFPYLVLLNTTAPPFNDIRVRQAVNWAIDRSEVVKLAFFGAATEATEAVSPPNPFYTGVSPYKGGPDLDKAKSLLSQAKLASTDVTILVEQEDSSYTLIAQILQSQLKKIGLNLHIQTASSSEYFGLMAKQQYGISVTYFSASLDPALTYYLLGYSQSGFNLSAYKSPTLDAALAKFTFEADQSVRKQVYPELVNAFQTESPFIFLANRQQQYWTTPKLHGAEALPSLEIRVEDMWKSQ</sequence>
<dbReference type="SUPFAM" id="SSF53850">
    <property type="entry name" value="Periplasmic binding protein-like II"/>
    <property type="match status" value="1"/>
</dbReference>
<comment type="caution">
    <text evidence="4">The sequence shown here is derived from an EMBL/GenBank/DDBJ whole genome shotgun (WGS) entry which is preliminary data.</text>
</comment>
<gene>
    <name evidence="4" type="ORF">Raf01_93750</name>
</gene>
<evidence type="ECO:0000313" key="5">
    <source>
        <dbReference type="Proteomes" id="UP000642748"/>
    </source>
</evidence>
<dbReference type="InterPro" id="IPR006311">
    <property type="entry name" value="TAT_signal"/>
</dbReference>
<dbReference type="Gene3D" id="3.10.105.10">
    <property type="entry name" value="Dipeptide-binding Protein, Domain 3"/>
    <property type="match status" value="1"/>
</dbReference>
<dbReference type="InterPro" id="IPR039424">
    <property type="entry name" value="SBP_5"/>
</dbReference>
<dbReference type="PANTHER" id="PTHR30290">
    <property type="entry name" value="PERIPLASMIC BINDING COMPONENT OF ABC TRANSPORTER"/>
    <property type="match status" value="1"/>
</dbReference>
<feature type="domain" description="Solute-binding protein family 5" evidence="3">
    <location>
        <begin position="96"/>
        <end position="443"/>
    </location>
</feature>
<evidence type="ECO:0000256" key="2">
    <source>
        <dbReference type="SAM" id="SignalP"/>
    </source>
</evidence>
<dbReference type="GO" id="GO:1904680">
    <property type="term" value="F:peptide transmembrane transporter activity"/>
    <property type="evidence" value="ECO:0007669"/>
    <property type="project" value="TreeGrafter"/>
</dbReference>
<organism evidence="4 5">
    <name type="scientific">Rugosimonospora africana</name>
    <dbReference type="NCBI Taxonomy" id="556532"/>
    <lineage>
        <taxon>Bacteria</taxon>
        <taxon>Bacillati</taxon>
        <taxon>Actinomycetota</taxon>
        <taxon>Actinomycetes</taxon>
        <taxon>Micromonosporales</taxon>
        <taxon>Micromonosporaceae</taxon>
        <taxon>Rugosimonospora</taxon>
    </lineage>
</organism>
<dbReference type="InterPro" id="IPR000914">
    <property type="entry name" value="SBP_5_dom"/>
</dbReference>
<reference evidence="4" key="1">
    <citation type="submission" date="2021-01" db="EMBL/GenBank/DDBJ databases">
        <title>Whole genome shotgun sequence of Rugosimonospora africana NBRC 104875.</title>
        <authorList>
            <person name="Komaki H."/>
            <person name="Tamura T."/>
        </authorList>
    </citation>
    <scope>NUCLEOTIDE SEQUENCE</scope>
    <source>
        <strain evidence="4">NBRC 104875</strain>
    </source>
</reference>
<dbReference type="EMBL" id="BONZ01000119">
    <property type="protein sequence ID" value="GIH21203.1"/>
    <property type="molecule type" value="Genomic_DNA"/>
</dbReference>
<evidence type="ECO:0000259" key="3">
    <source>
        <dbReference type="Pfam" id="PF00496"/>
    </source>
</evidence>
<dbReference type="PANTHER" id="PTHR30290:SF38">
    <property type="entry name" value="D,D-DIPEPTIDE-BINDING PERIPLASMIC PROTEIN DDPA-RELATED"/>
    <property type="match status" value="1"/>
</dbReference>
<feature type="signal peptide" evidence="2">
    <location>
        <begin position="1"/>
        <end position="30"/>
    </location>
</feature>
<dbReference type="InterPro" id="IPR030678">
    <property type="entry name" value="Peptide/Ni-bd"/>
</dbReference>
<protein>
    <submittedName>
        <fullName evidence="4">ABC transporter substrate-binding protein</fullName>
    </submittedName>
</protein>
<dbReference type="PIRSF" id="PIRSF002741">
    <property type="entry name" value="MppA"/>
    <property type="match status" value="1"/>
</dbReference>
<dbReference type="PROSITE" id="PS51318">
    <property type="entry name" value="TAT"/>
    <property type="match status" value="1"/>
</dbReference>
<feature type="chain" id="PRO_5038408643" evidence="2">
    <location>
        <begin position="31"/>
        <end position="523"/>
    </location>
</feature>
<dbReference type="Pfam" id="PF00496">
    <property type="entry name" value="SBP_bac_5"/>
    <property type="match status" value="1"/>
</dbReference>
<dbReference type="Proteomes" id="UP000642748">
    <property type="component" value="Unassembled WGS sequence"/>
</dbReference>
<dbReference type="GO" id="GO:0042597">
    <property type="term" value="C:periplasmic space"/>
    <property type="evidence" value="ECO:0007669"/>
    <property type="project" value="UniProtKB-ARBA"/>
</dbReference>